<evidence type="ECO:0000313" key="2">
    <source>
        <dbReference type="Proteomes" id="UP001286313"/>
    </source>
</evidence>
<name>A0AAE1FNL4_PETCI</name>
<keyword evidence="2" id="KW-1185">Reference proteome</keyword>
<dbReference type="Proteomes" id="UP001286313">
    <property type="component" value="Unassembled WGS sequence"/>
</dbReference>
<dbReference type="AlphaFoldDB" id="A0AAE1FNL4"/>
<gene>
    <name evidence="1" type="ORF">Pcinc_017720</name>
</gene>
<organism evidence="1 2">
    <name type="scientific">Petrolisthes cinctipes</name>
    <name type="common">Flat porcelain crab</name>
    <dbReference type="NCBI Taxonomy" id="88211"/>
    <lineage>
        <taxon>Eukaryota</taxon>
        <taxon>Metazoa</taxon>
        <taxon>Ecdysozoa</taxon>
        <taxon>Arthropoda</taxon>
        <taxon>Crustacea</taxon>
        <taxon>Multicrustacea</taxon>
        <taxon>Malacostraca</taxon>
        <taxon>Eumalacostraca</taxon>
        <taxon>Eucarida</taxon>
        <taxon>Decapoda</taxon>
        <taxon>Pleocyemata</taxon>
        <taxon>Anomura</taxon>
        <taxon>Galatheoidea</taxon>
        <taxon>Porcellanidae</taxon>
        <taxon>Petrolisthes</taxon>
    </lineage>
</organism>
<sequence length="74" mass="8185">MPSRGTGRQAEGKWVWGVKQVDGWVRGCGVSSRWMDGPHTPSSRWFSSSLADHVTLEPRDATPSSAPPSRLYPF</sequence>
<dbReference type="EMBL" id="JAWQEG010001656">
    <property type="protein sequence ID" value="KAK3877573.1"/>
    <property type="molecule type" value="Genomic_DNA"/>
</dbReference>
<reference evidence="1" key="1">
    <citation type="submission" date="2023-10" db="EMBL/GenBank/DDBJ databases">
        <title>Genome assemblies of two species of porcelain crab, Petrolisthes cinctipes and Petrolisthes manimaculis (Anomura: Porcellanidae).</title>
        <authorList>
            <person name="Angst P."/>
        </authorList>
    </citation>
    <scope>NUCLEOTIDE SEQUENCE</scope>
    <source>
        <strain evidence="1">PB745_01</strain>
        <tissue evidence="1">Gill</tissue>
    </source>
</reference>
<evidence type="ECO:0000313" key="1">
    <source>
        <dbReference type="EMBL" id="KAK3877573.1"/>
    </source>
</evidence>
<comment type="caution">
    <text evidence="1">The sequence shown here is derived from an EMBL/GenBank/DDBJ whole genome shotgun (WGS) entry which is preliminary data.</text>
</comment>
<proteinExistence type="predicted"/>
<protein>
    <submittedName>
        <fullName evidence="1">Uncharacterized protein</fullName>
    </submittedName>
</protein>
<accession>A0AAE1FNL4</accession>